<dbReference type="GO" id="GO:0004424">
    <property type="term" value="F:imidazoleglycerol-phosphate dehydratase activity"/>
    <property type="evidence" value="ECO:0007669"/>
    <property type="project" value="InterPro"/>
</dbReference>
<accession>A0A5J4KTN0</accession>
<organism evidence="6">
    <name type="scientific">hot springs metagenome</name>
    <dbReference type="NCBI Taxonomy" id="433727"/>
    <lineage>
        <taxon>unclassified sequences</taxon>
        <taxon>metagenomes</taxon>
        <taxon>ecological metagenomes</taxon>
    </lineage>
</organism>
<protein>
    <recommendedName>
        <fullName evidence="2">Imidazoleglycerol-phosphate dehydratase</fullName>
    </recommendedName>
</protein>
<dbReference type="CDD" id="cd07914">
    <property type="entry name" value="IGPD"/>
    <property type="match status" value="1"/>
</dbReference>
<dbReference type="AlphaFoldDB" id="A0A5J4KTN0"/>
<dbReference type="FunFam" id="3.30.230.40:FF:000003">
    <property type="entry name" value="Imidazoleglycerol-phosphate dehydratase HisB"/>
    <property type="match status" value="1"/>
</dbReference>
<evidence type="ECO:0000256" key="4">
    <source>
        <dbReference type="ARBA" id="ARBA00023102"/>
    </source>
</evidence>
<keyword evidence="3" id="KW-0028">Amino-acid biosynthesis</keyword>
<keyword evidence="4" id="KW-0368">Histidine biosynthesis</keyword>
<dbReference type="NCBIfam" id="NF002114">
    <property type="entry name" value="PRK00951.2-4"/>
    <property type="match status" value="1"/>
</dbReference>
<evidence type="ECO:0000256" key="2">
    <source>
        <dbReference type="ARBA" id="ARBA00016664"/>
    </source>
</evidence>
<dbReference type="NCBIfam" id="NF002115">
    <property type="entry name" value="PRK00951.2-5"/>
    <property type="match status" value="1"/>
</dbReference>
<dbReference type="InterPro" id="IPR020568">
    <property type="entry name" value="Ribosomal_Su5_D2-typ_SF"/>
</dbReference>
<name>A0A5J4KTN0_9ZZZZ</name>
<dbReference type="PANTHER" id="PTHR23133:SF2">
    <property type="entry name" value="IMIDAZOLEGLYCEROL-PHOSPHATE DEHYDRATASE"/>
    <property type="match status" value="1"/>
</dbReference>
<evidence type="ECO:0000256" key="1">
    <source>
        <dbReference type="ARBA" id="ARBA00005047"/>
    </source>
</evidence>
<evidence type="ECO:0000313" key="6">
    <source>
        <dbReference type="EMBL" id="GER92614.1"/>
    </source>
</evidence>
<dbReference type="NCBIfam" id="NF002109">
    <property type="entry name" value="PRK00951.1-5"/>
    <property type="match status" value="1"/>
</dbReference>
<evidence type="ECO:0000256" key="3">
    <source>
        <dbReference type="ARBA" id="ARBA00022605"/>
    </source>
</evidence>
<sequence length="195" mass="21603">MRKANITRKTKETDIAVEINLDGSGKYSINTSIPFLDHMLSLMCKHGLFDIKLKAKGDIEIDYHHTVEDVGIVIGKAIKQALGDMEGISRYGQASLPMDEALALVSLDISGRPYLVYKVEFPKKSKLKDFDPDLIEDFLQALVSNSGITLHINVLYGRNTHHIIEAIFKGLGRALRQAVTIDSKIKGLPTTKGKL</sequence>
<dbReference type="PROSITE" id="PS00955">
    <property type="entry name" value="IGP_DEHYDRATASE_2"/>
    <property type="match status" value="1"/>
</dbReference>
<dbReference type="InterPro" id="IPR020565">
    <property type="entry name" value="ImidazoleglycerP_deHydtase_CS"/>
</dbReference>
<keyword evidence="5" id="KW-0456">Lyase</keyword>
<comment type="caution">
    <text evidence="6">The sequence shown here is derived from an EMBL/GenBank/DDBJ whole genome shotgun (WGS) entry which is preliminary data.</text>
</comment>
<evidence type="ECO:0000256" key="5">
    <source>
        <dbReference type="ARBA" id="ARBA00023239"/>
    </source>
</evidence>
<dbReference type="PROSITE" id="PS00954">
    <property type="entry name" value="IGP_DEHYDRATASE_1"/>
    <property type="match status" value="1"/>
</dbReference>
<dbReference type="HAMAP" id="MF_00076">
    <property type="entry name" value="HisB"/>
    <property type="match status" value="1"/>
</dbReference>
<dbReference type="FunFam" id="3.30.230.40:FF:000001">
    <property type="entry name" value="Imidazoleglycerol-phosphate dehydratase HisB"/>
    <property type="match status" value="1"/>
</dbReference>
<dbReference type="SUPFAM" id="SSF54211">
    <property type="entry name" value="Ribosomal protein S5 domain 2-like"/>
    <property type="match status" value="2"/>
</dbReference>
<dbReference type="GO" id="GO:0000105">
    <property type="term" value="P:L-histidine biosynthetic process"/>
    <property type="evidence" value="ECO:0007669"/>
    <property type="project" value="UniProtKB-UniPathway"/>
</dbReference>
<reference evidence="6" key="1">
    <citation type="submission" date="2019-10" db="EMBL/GenBank/DDBJ databases">
        <title>Metagenomic sequencing of thiosulfate-disproportionating enrichment culture.</title>
        <authorList>
            <person name="Umezawa K."/>
            <person name="Kojima H."/>
            <person name="Fukui M."/>
        </authorList>
    </citation>
    <scope>NUCLEOTIDE SEQUENCE</scope>
    <source>
        <strain evidence="6">45J</strain>
    </source>
</reference>
<dbReference type="Gene3D" id="3.30.230.40">
    <property type="entry name" value="Imidazole glycerol phosphate dehydratase, domain 1"/>
    <property type="match status" value="2"/>
</dbReference>
<dbReference type="UniPathway" id="UPA00031">
    <property type="reaction ID" value="UER00011"/>
</dbReference>
<dbReference type="PANTHER" id="PTHR23133">
    <property type="entry name" value="IMIDAZOLEGLYCEROL-PHOSPHATE DEHYDRATASE HIS7"/>
    <property type="match status" value="1"/>
</dbReference>
<dbReference type="InterPro" id="IPR038494">
    <property type="entry name" value="IGPD_sf"/>
</dbReference>
<gene>
    <name evidence="6" type="ORF">A45J_0332</name>
</gene>
<dbReference type="InterPro" id="IPR000807">
    <property type="entry name" value="ImidazoleglycerolP_deHydtase"/>
</dbReference>
<dbReference type="Pfam" id="PF00475">
    <property type="entry name" value="IGPD"/>
    <property type="match status" value="1"/>
</dbReference>
<dbReference type="NCBIfam" id="NF002111">
    <property type="entry name" value="PRK00951.2-1"/>
    <property type="match status" value="1"/>
</dbReference>
<comment type="pathway">
    <text evidence="1">Amino-acid biosynthesis; L-histidine biosynthesis; L-histidine from 5-phospho-alpha-D-ribose 1-diphosphate: step 6/9.</text>
</comment>
<proteinExistence type="inferred from homology"/>
<dbReference type="EMBL" id="BLAB01000001">
    <property type="protein sequence ID" value="GER92614.1"/>
    <property type="molecule type" value="Genomic_DNA"/>
</dbReference>